<name>S7VXE6_9FLAO</name>
<dbReference type="EMBL" id="ATMR01000057">
    <property type="protein sequence ID" value="EPR74092.1"/>
    <property type="molecule type" value="Genomic_DNA"/>
</dbReference>
<keyword evidence="2" id="KW-0436">Ligase</keyword>
<evidence type="ECO:0000313" key="3">
    <source>
        <dbReference type="Proteomes" id="UP000014962"/>
    </source>
</evidence>
<dbReference type="RefSeq" id="WP_020896585.1">
    <property type="nucleotide sequence ID" value="NZ_ATMR01000057.1"/>
</dbReference>
<dbReference type="STRING" id="641526.ADIWIN_0901"/>
<accession>S7VXE6</accession>
<evidence type="ECO:0000313" key="2">
    <source>
        <dbReference type="EMBL" id="EPR74092.1"/>
    </source>
</evidence>
<reference evidence="2 3" key="1">
    <citation type="journal article" date="2013" name="Genome Announc.">
        <title>Draft Genome Sequence of Winogradskyella psychrotolerans RS-3T, Isolated from the Marine Transect of Kongsfjorden, Ny-Alesund, Svalbard, Arctic Ocean.</title>
        <authorList>
            <person name="Kumar Pinnaka A."/>
            <person name="Ara S."/>
            <person name="Singh A."/>
            <person name="Shivaji S."/>
        </authorList>
    </citation>
    <scope>NUCLEOTIDE SEQUENCE [LARGE SCALE GENOMIC DNA]</scope>
    <source>
        <strain evidence="2 3">RS-3</strain>
    </source>
</reference>
<dbReference type="InterPro" id="IPR001031">
    <property type="entry name" value="Thioesterase"/>
</dbReference>
<organism evidence="2 3">
    <name type="scientific">Winogradskyella psychrotolerans RS-3</name>
    <dbReference type="NCBI Taxonomy" id="641526"/>
    <lineage>
        <taxon>Bacteria</taxon>
        <taxon>Pseudomonadati</taxon>
        <taxon>Bacteroidota</taxon>
        <taxon>Flavobacteriia</taxon>
        <taxon>Flavobacteriales</taxon>
        <taxon>Flavobacteriaceae</taxon>
        <taxon>Winogradskyella</taxon>
    </lineage>
</organism>
<dbReference type="OrthoDB" id="9765680at2"/>
<dbReference type="Gene3D" id="3.40.50.1820">
    <property type="entry name" value="alpha/beta hydrolase"/>
    <property type="match status" value="1"/>
</dbReference>
<dbReference type="InterPro" id="IPR029058">
    <property type="entry name" value="AB_hydrolase_fold"/>
</dbReference>
<feature type="domain" description="Thioesterase" evidence="1">
    <location>
        <begin position="38"/>
        <end position="138"/>
    </location>
</feature>
<dbReference type="GO" id="GO:0004467">
    <property type="term" value="F:long-chain fatty acid-CoA ligase activity"/>
    <property type="evidence" value="ECO:0007669"/>
    <property type="project" value="UniProtKB-EC"/>
</dbReference>
<comment type="caution">
    <text evidence="2">The sequence shown here is derived from an EMBL/GenBank/DDBJ whole genome shotgun (WGS) entry which is preliminary data.</text>
</comment>
<sequence>MKTSEEYNLLKASDIPYCDDEVTFYSLVPLQPKGHKAPLFIVHGADYNVSKFNNLAKNLDADQPVYALQARGIKGDVRPHETVEEMASSYISEIKYINQEKPFALAGFSFGGIIAFEMVKQLKDSEINVKGLFLFDSYVYPTYYCSDPSKKKVVSILYNIGQLSFMGLNMFSSIANFKRRVYLLKLKFQGLLLKLKYGREQQYQLQFSRSSKIDELHSLAYIRYHIIPQNIRVNLFWSSKKLYFTHDYNYLGWKNISLQGINKHILPGNHSEMFLSPVVEEFGKKLQILLDNED</sequence>
<keyword evidence="3" id="KW-1185">Reference proteome</keyword>
<protein>
    <submittedName>
        <fullName evidence="2">Long-chain-fatty-acid--CoA ligase</fullName>
        <ecNumber evidence="2">6.2.1.3</ecNumber>
    </submittedName>
</protein>
<proteinExistence type="predicted"/>
<dbReference type="eggNOG" id="COG3319">
    <property type="taxonomic scope" value="Bacteria"/>
</dbReference>
<dbReference type="SUPFAM" id="SSF53474">
    <property type="entry name" value="alpha/beta-Hydrolases"/>
    <property type="match status" value="1"/>
</dbReference>
<gene>
    <name evidence="2" type="ORF">ADIWIN_0901</name>
</gene>
<dbReference type="Pfam" id="PF00975">
    <property type="entry name" value="Thioesterase"/>
    <property type="match status" value="1"/>
</dbReference>
<dbReference type="Proteomes" id="UP000014962">
    <property type="component" value="Unassembled WGS sequence"/>
</dbReference>
<dbReference type="EC" id="6.2.1.3" evidence="2"/>
<evidence type="ECO:0000259" key="1">
    <source>
        <dbReference type="Pfam" id="PF00975"/>
    </source>
</evidence>
<dbReference type="AlphaFoldDB" id="S7VXE6"/>